<accession>A0ABP0GMX9</accession>
<dbReference type="Proteomes" id="UP001642483">
    <property type="component" value="Unassembled WGS sequence"/>
</dbReference>
<keyword evidence="2" id="KW-0963">Cytoplasm</keyword>
<comment type="caution">
    <text evidence="6">The sequence shown here is derived from an EMBL/GenBank/DDBJ whole genome shotgun (WGS) entry which is preliminary data.</text>
</comment>
<sequence length="202" mass="22508">MAPSKPTIVLTGFGPFGGYKINSSWVAVKELADIGLDDDNFNLEVKEISVEYEVIDKKVPGLWKKHKPLLMVHVGVSGFAQAITLEQLAHNYGYNQTDIKKKCPKHNCCKRNGEETLKSTIDMQDIAESDRVKKSGINVAVSQDPGRYCCDYIYYTSLSMKQAHTVFIHVPPLNRPYSGNDLALGIKAIITAILERISVQHN</sequence>
<dbReference type="PRINTS" id="PR00706">
    <property type="entry name" value="PYROGLUPTASE"/>
</dbReference>
<dbReference type="PANTHER" id="PTHR23402">
    <property type="entry name" value="PROTEASE FAMILY C15 PYROGLUTAMYL-PEPTIDASE I-RELATED"/>
    <property type="match status" value="1"/>
</dbReference>
<dbReference type="PIRSF" id="PIRSF015592">
    <property type="entry name" value="Prld-crbxl_pptds"/>
    <property type="match status" value="1"/>
</dbReference>
<dbReference type="InterPro" id="IPR036440">
    <property type="entry name" value="Peptidase_C15-like_sf"/>
</dbReference>
<evidence type="ECO:0000313" key="6">
    <source>
        <dbReference type="EMBL" id="CAK8692403.1"/>
    </source>
</evidence>
<keyword evidence="5" id="KW-0788">Thiol protease</keyword>
<evidence type="ECO:0000256" key="5">
    <source>
        <dbReference type="ARBA" id="ARBA00022807"/>
    </source>
</evidence>
<evidence type="ECO:0000313" key="7">
    <source>
        <dbReference type="Proteomes" id="UP001642483"/>
    </source>
</evidence>
<protein>
    <recommendedName>
        <fullName evidence="8">Pyroglutamyl-peptidase I</fullName>
    </recommendedName>
</protein>
<dbReference type="InterPro" id="IPR000816">
    <property type="entry name" value="Peptidase_C15"/>
</dbReference>
<dbReference type="CDD" id="cd00501">
    <property type="entry name" value="Peptidase_C15"/>
    <property type="match status" value="1"/>
</dbReference>
<evidence type="ECO:0000256" key="3">
    <source>
        <dbReference type="ARBA" id="ARBA00022670"/>
    </source>
</evidence>
<comment type="similarity">
    <text evidence="1">Belongs to the peptidase C15 family.</text>
</comment>
<dbReference type="Pfam" id="PF01470">
    <property type="entry name" value="Peptidase_C15"/>
    <property type="match status" value="1"/>
</dbReference>
<dbReference type="SUPFAM" id="SSF53182">
    <property type="entry name" value="Pyrrolidone carboxyl peptidase (pyroglutamate aminopeptidase)"/>
    <property type="match status" value="1"/>
</dbReference>
<evidence type="ECO:0000256" key="1">
    <source>
        <dbReference type="ARBA" id="ARBA00006641"/>
    </source>
</evidence>
<dbReference type="EMBL" id="CAWYQH010000130">
    <property type="protein sequence ID" value="CAK8692403.1"/>
    <property type="molecule type" value="Genomic_DNA"/>
</dbReference>
<dbReference type="InterPro" id="IPR016125">
    <property type="entry name" value="Peptidase_C15-like"/>
</dbReference>
<reference evidence="6 7" key="1">
    <citation type="submission" date="2024-02" db="EMBL/GenBank/DDBJ databases">
        <authorList>
            <person name="Daric V."/>
            <person name="Darras S."/>
        </authorList>
    </citation>
    <scope>NUCLEOTIDE SEQUENCE [LARGE SCALE GENOMIC DNA]</scope>
</reference>
<proteinExistence type="inferred from homology"/>
<keyword evidence="4" id="KW-0378">Hydrolase</keyword>
<evidence type="ECO:0000256" key="2">
    <source>
        <dbReference type="ARBA" id="ARBA00022490"/>
    </source>
</evidence>
<organism evidence="6 7">
    <name type="scientific">Clavelina lepadiformis</name>
    <name type="common">Light-bulb sea squirt</name>
    <name type="synonym">Ascidia lepadiformis</name>
    <dbReference type="NCBI Taxonomy" id="159417"/>
    <lineage>
        <taxon>Eukaryota</taxon>
        <taxon>Metazoa</taxon>
        <taxon>Chordata</taxon>
        <taxon>Tunicata</taxon>
        <taxon>Ascidiacea</taxon>
        <taxon>Aplousobranchia</taxon>
        <taxon>Clavelinidae</taxon>
        <taxon>Clavelina</taxon>
    </lineage>
</organism>
<dbReference type="Gene3D" id="3.40.630.20">
    <property type="entry name" value="Peptidase C15, pyroglutamyl peptidase I-like"/>
    <property type="match status" value="1"/>
</dbReference>
<name>A0ABP0GMX9_CLALP</name>
<keyword evidence="7" id="KW-1185">Reference proteome</keyword>
<evidence type="ECO:0008006" key="8">
    <source>
        <dbReference type="Google" id="ProtNLM"/>
    </source>
</evidence>
<dbReference type="PANTHER" id="PTHR23402:SF1">
    <property type="entry name" value="PYROGLUTAMYL-PEPTIDASE I"/>
    <property type="match status" value="1"/>
</dbReference>
<keyword evidence="3" id="KW-0645">Protease</keyword>
<gene>
    <name evidence="6" type="ORF">CVLEPA_LOCUS25672</name>
</gene>
<evidence type="ECO:0000256" key="4">
    <source>
        <dbReference type="ARBA" id="ARBA00022801"/>
    </source>
</evidence>